<gene>
    <name evidence="8" type="primary">pth</name>
    <name evidence="11" type="ORF">FG904_02640</name>
    <name evidence="12" type="ORF">FIV53_02610</name>
</gene>
<dbReference type="CDD" id="cd00462">
    <property type="entry name" value="PTH"/>
    <property type="match status" value="1"/>
</dbReference>
<keyword evidence="3 8" id="KW-0378">Hydrolase</keyword>
<feature type="binding site" evidence="8">
    <location>
        <position position="60"/>
    </location>
    <ligand>
        <name>tRNA</name>
        <dbReference type="ChEBI" id="CHEBI:17843"/>
    </ligand>
</feature>
<dbReference type="EC" id="3.1.1.29" evidence="1 8"/>
<dbReference type="PROSITE" id="PS01195">
    <property type="entry name" value="PEPT_TRNA_HYDROL_1"/>
    <property type="match status" value="1"/>
</dbReference>
<comment type="function">
    <text evidence="8">Hydrolyzes ribosome-free peptidyl-tRNAs (with 1 or more amino acids incorporated), which drop off the ribosome during protein synthesis, or as a result of ribosome stalling.</text>
</comment>
<feature type="site" description="Stabilizes the basic form of H active site to accept a proton" evidence="8">
    <location>
        <position position="87"/>
    </location>
</feature>
<dbReference type="Gene3D" id="3.40.50.1470">
    <property type="entry name" value="Peptidyl-tRNA hydrolase"/>
    <property type="match status" value="1"/>
</dbReference>
<keyword evidence="14" id="KW-1185">Reference proteome</keyword>
<evidence type="ECO:0000256" key="5">
    <source>
        <dbReference type="ARBA" id="ARBA00038063"/>
    </source>
</evidence>
<dbReference type="AlphaFoldDB" id="A0A4Y6I6B1"/>
<dbReference type="HAMAP" id="MF_00083">
    <property type="entry name" value="Pept_tRNA_hydro_bact"/>
    <property type="match status" value="1"/>
</dbReference>
<evidence type="ECO:0000256" key="10">
    <source>
        <dbReference type="RuleBase" id="RU004320"/>
    </source>
</evidence>
<evidence type="ECO:0000313" key="13">
    <source>
        <dbReference type="Proteomes" id="UP000305457"/>
    </source>
</evidence>
<feature type="active site" description="Proton acceptor" evidence="8">
    <location>
        <position position="19"/>
    </location>
</feature>
<dbReference type="SUPFAM" id="SSF53178">
    <property type="entry name" value="Peptidyl-tRNA hydrolase-like"/>
    <property type="match status" value="1"/>
</dbReference>
<comment type="function">
    <text evidence="8">Catalyzes the release of premature peptidyl moieties from peptidyl-tRNA molecules trapped in stalled 50S ribosomal subunits, and thus maintains levels of free tRNAs and 50S ribosomes.</text>
</comment>
<protein>
    <recommendedName>
        <fullName evidence="7 8">Peptidyl-tRNA hydrolase</fullName>
        <shortName evidence="8">Pth</shortName>
        <ecNumber evidence="1 8">3.1.1.29</ecNumber>
    </recommendedName>
</protein>
<comment type="subunit">
    <text evidence="8">Monomer.</text>
</comment>
<dbReference type="GO" id="GO:0072344">
    <property type="term" value="P:rescue of stalled ribosome"/>
    <property type="evidence" value="ECO:0007669"/>
    <property type="project" value="UniProtKB-UniRule"/>
</dbReference>
<evidence type="ECO:0000256" key="3">
    <source>
        <dbReference type="ARBA" id="ARBA00022801"/>
    </source>
</evidence>
<dbReference type="FunFam" id="3.40.50.1470:FF:000001">
    <property type="entry name" value="Peptidyl-tRNA hydrolase"/>
    <property type="match status" value="1"/>
</dbReference>
<proteinExistence type="inferred from homology"/>
<sequence>MKLIVGLGNPGENYKYTRHNAGFLAIDKICEKLNVELNKSKFNGIYAKVDDLVIAKPLTYMNESGTFIQALCNFFKIQPDDVLVIHDEKDFPLGKSAIKIGGSGGSHNGVLSVIKHLGTENFKRLKIGITIPFEGQLRDFVLGKFSDTELKVLNEVLNSAAEASISYAFNDIYAVMNKFNSKHKG</sequence>
<feature type="binding site" evidence="8">
    <location>
        <position position="108"/>
    </location>
    <ligand>
        <name>tRNA</name>
        <dbReference type="ChEBI" id="CHEBI:17843"/>
    </ligand>
</feature>
<dbReference type="PANTHER" id="PTHR17224">
    <property type="entry name" value="PEPTIDYL-TRNA HYDROLASE"/>
    <property type="match status" value="1"/>
</dbReference>
<evidence type="ECO:0000256" key="4">
    <source>
        <dbReference type="ARBA" id="ARBA00022884"/>
    </source>
</evidence>
<dbReference type="RefSeq" id="WP_139592369.1">
    <property type="nucleotide sequence ID" value="NZ_CP040825.1"/>
</dbReference>
<comment type="subcellular location">
    <subcellularLocation>
        <location evidence="8">Cytoplasm</location>
    </subcellularLocation>
</comment>
<comment type="similarity">
    <text evidence="5 8 10">Belongs to the PTH family.</text>
</comment>
<evidence type="ECO:0000256" key="8">
    <source>
        <dbReference type="HAMAP-Rule" id="MF_00083"/>
    </source>
</evidence>
<evidence type="ECO:0000256" key="2">
    <source>
        <dbReference type="ARBA" id="ARBA00022555"/>
    </source>
</evidence>
<reference evidence="12 14" key="1">
    <citation type="submission" date="2019-06" db="EMBL/GenBank/DDBJ databases">
        <title>Mycoplasma nasistruthionis sp. nov. str Ms03.</title>
        <authorList>
            <person name="Botes A."/>
        </authorList>
    </citation>
    <scope>NUCLEOTIDE SEQUENCE [LARGE SCALE GENOMIC DNA]</scope>
    <source>
        <strain evidence="12 14">Ms03</strain>
    </source>
</reference>
<evidence type="ECO:0000313" key="11">
    <source>
        <dbReference type="EMBL" id="QCZ36889.1"/>
    </source>
</evidence>
<feature type="site" description="Discriminates between blocked and unblocked aminoacyl-tRNA" evidence="8">
    <location>
        <position position="9"/>
    </location>
</feature>
<dbReference type="GO" id="GO:0000049">
    <property type="term" value="F:tRNA binding"/>
    <property type="evidence" value="ECO:0007669"/>
    <property type="project" value="UniProtKB-UniRule"/>
</dbReference>
<dbReference type="InterPro" id="IPR036416">
    <property type="entry name" value="Pept_tRNA_hydro_sf"/>
</dbReference>
<organism evidence="12 14">
    <name type="scientific">Mycoplasma nasistruthionis</name>
    <dbReference type="NCBI Taxonomy" id="353852"/>
    <lineage>
        <taxon>Bacteria</taxon>
        <taxon>Bacillati</taxon>
        <taxon>Mycoplasmatota</taxon>
        <taxon>Mollicutes</taxon>
        <taxon>Mycoplasmataceae</taxon>
        <taxon>Mycoplasma</taxon>
    </lineage>
</organism>
<accession>A0A4Y6I6B1</accession>
<keyword evidence="8" id="KW-0963">Cytoplasm</keyword>
<evidence type="ECO:0000256" key="1">
    <source>
        <dbReference type="ARBA" id="ARBA00013260"/>
    </source>
</evidence>
<evidence type="ECO:0000256" key="9">
    <source>
        <dbReference type="RuleBase" id="RU000673"/>
    </source>
</evidence>
<evidence type="ECO:0000313" key="12">
    <source>
        <dbReference type="EMBL" id="QDF65164.1"/>
    </source>
</evidence>
<dbReference type="Proteomes" id="UP000305457">
    <property type="component" value="Chromosome"/>
</dbReference>
<reference evidence="11 13" key="2">
    <citation type="submission" date="2019-06" db="EMBL/GenBank/DDBJ databases">
        <title>Mycoplasma sp. 2F1A isolated from ostrich.</title>
        <authorList>
            <person name="Spergser J."/>
        </authorList>
    </citation>
    <scope>NUCLEOTIDE SEQUENCE [LARGE SCALE GENOMIC DNA]</scope>
    <source>
        <strain evidence="11 13">2F1A</strain>
    </source>
</reference>
<keyword evidence="4 8" id="KW-0694">RNA-binding</keyword>
<dbReference type="GO" id="GO:0005737">
    <property type="term" value="C:cytoplasm"/>
    <property type="evidence" value="ECO:0007669"/>
    <property type="project" value="UniProtKB-SubCell"/>
</dbReference>
<dbReference type="KEGG" id="mnh:FG904_02640"/>
<dbReference type="Pfam" id="PF01195">
    <property type="entry name" value="Pept_tRNA_hydro"/>
    <property type="match status" value="1"/>
</dbReference>
<dbReference type="InterPro" id="IPR018171">
    <property type="entry name" value="Pept_tRNA_hydro_CS"/>
</dbReference>
<feature type="binding site" evidence="8">
    <location>
        <position position="14"/>
    </location>
    <ligand>
        <name>tRNA</name>
        <dbReference type="ChEBI" id="CHEBI:17843"/>
    </ligand>
</feature>
<feature type="binding site" evidence="8">
    <location>
        <position position="62"/>
    </location>
    <ligand>
        <name>tRNA</name>
        <dbReference type="ChEBI" id="CHEBI:17843"/>
    </ligand>
</feature>
<name>A0A4Y6I6B1_9MOLU</name>
<comment type="catalytic activity">
    <reaction evidence="6 8 9">
        <text>an N-acyl-L-alpha-aminoacyl-tRNA + H2O = an N-acyl-L-amino acid + a tRNA + H(+)</text>
        <dbReference type="Rhea" id="RHEA:54448"/>
        <dbReference type="Rhea" id="RHEA-COMP:10123"/>
        <dbReference type="Rhea" id="RHEA-COMP:13883"/>
        <dbReference type="ChEBI" id="CHEBI:15377"/>
        <dbReference type="ChEBI" id="CHEBI:15378"/>
        <dbReference type="ChEBI" id="CHEBI:59874"/>
        <dbReference type="ChEBI" id="CHEBI:78442"/>
        <dbReference type="ChEBI" id="CHEBI:138191"/>
        <dbReference type="EC" id="3.1.1.29"/>
    </reaction>
</comment>
<dbReference type="NCBIfam" id="TIGR00447">
    <property type="entry name" value="pth"/>
    <property type="match status" value="1"/>
</dbReference>
<dbReference type="InterPro" id="IPR001328">
    <property type="entry name" value="Pept_tRNA_hydro"/>
</dbReference>
<evidence type="ECO:0000256" key="6">
    <source>
        <dbReference type="ARBA" id="ARBA00048707"/>
    </source>
</evidence>
<dbReference type="PANTHER" id="PTHR17224:SF1">
    <property type="entry name" value="PEPTIDYL-TRNA HYDROLASE"/>
    <property type="match status" value="1"/>
</dbReference>
<dbReference type="EMBL" id="CP040825">
    <property type="protein sequence ID" value="QCZ36889.1"/>
    <property type="molecule type" value="Genomic_DNA"/>
</dbReference>
<evidence type="ECO:0000256" key="7">
    <source>
        <dbReference type="ARBA" id="ARBA00050038"/>
    </source>
</evidence>
<dbReference type="EMBL" id="CP041147">
    <property type="protein sequence ID" value="QDF65164.1"/>
    <property type="molecule type" value="Genomic_DNA"/>
</dbReference>
<dbReference type="Proteomes" id="UP000315201">
    <property type="component" value="Chromosome"/>
</dbReference>
<dbReference type="GO" id="GO:0004045">
    <property type="term" value="F:peptidyl-tRNA hydrolase activity"/>
    <property type="evidence" value="ECO:0007669"/>
    <property type="project" value="UniProtKB-UniRule"/>
</dbReference>
<accession>A0A5B7XVT4</accession>
<dbReference type="OrthoDB" id="9800507at2"/>
<dbReference type="GO" id="GO:0006515">
    <property type="term" value="P:protein quality control for misfolded or incompletely synthesized proteins"/>
    <property type="evidence" value="ECO:0007669"/>
    <property type="project" value="UniProtKB-UniRule"/>
</dbReference>
<keyword evidence="2 8" id="KW-0820">tRNA-binding</keyword>
<evidence type="ECO:0000313" key="14">
    <source>
        <dbReference type="Proteomes" id="UP000315201"/>
    </source>
</evidence>